<sequence length="172" mass="19912">MVVGWKKWLVILTFLLSGCSSTPDFKVYEGKPLSIAVIGEPPEVREKNITFSEVTFEDLNNLKKLDHDAVFITEENLKEASAGNYEETYLNSDMPFFFIEAWSHIPFTVKESEMEQNWKWYPGKSYAVGILTSAKENSLNRWGYSLYNDEKTDETVEEVFSKIFTTIEELNH</sequence>
<name>A0A5D4NS42_9BACI</name>
<reference evidence="1 2" key="1">
    <citation type="submission" date="2019-08" db="EMBL/GenBank/DDBJ databases">
        <title>Bacillus genomes from the desert of Cuatro Cienegas, Coahuila.</title>
        <authorList>
            <person name="Olmedo-Alvarez G."/>
        </authorList>
    </citation>
    <scope>NUCLEOTIDE SEQUENCE [LARGE SCALE GENOMIC DNA]</scope>
    <source>
        <strain evidence="1 2">CH34_1T</strain>
    </source>
</reference>
<gene>
    <name evidence="1" type="ORF">FZC78_11975</name>
</gene>
<organism evidence="1 2">
    <name type="scientific">Rossellomorea vietnamensis</name>
    <dbReference type="NCBI Taxonomy" id="218284"/>
    <lineage>
        <taxon>Bacteria</taxon>
        <taxon>Bacillati</taxon>
        <taxon>Bacillota</taxon>
        <taxon>Bacilli</taxon>
        <taxon>Bacillales</taxon>
        <taxon>Bacillaceae</taxon>
        <taxon>Rossellomorea</taxon>
    </lineage>
</organism>
<proteinExistence type="predicted"/>
<evidence type="ECO:0000313" key="1">
    <source>
        <dbReference type="EMBL" id="TYS16699.1"/>
    </source>
</evidence>
<dbReference type="OrthoDB" id="2454533at2"/>
<comment type="caution">
    <text evidence="1">The sequence shown here is derived from an EMBL/GenBank/DDBJ whole genome shotgun (WGS) entry which is preliminary data.</text>
</comment>
<accession>A0A5D4NS42</accession>
<dbReference type="Proteomes" id="UP000322267">
    <property type="component" value="Unassembled WGS sequence"/>
</dbReference>
<protein>
    <recommendedName>
        <fullName evidence="3">Lipoprotein</fullName>
    </recommendedName>
</protein>
<evidence type="ECO:0008006" key="3">
    <source>
        <dbReference type="Google" id="ProtNLM"/>
    </source>
</evidence>
<dbReference type="EMBL" id="VTEI01000005">
    <property type="protein sequence ID" value="TYS16699.1"/>
    <property type="molecule type" value="Genomic_DNA"/>
</dbReference>
<evidence type="ECO:0000313" key="2">
    <source>
        <dbReference type="Proteomes" id="UP000322267"/>
    </source>
</evidence>
<dbReference type="PROSITE" id="PS51257">
    <property type="entry name" value="PROKAR_LIPOPROTEIN"/>
    <property type="match status" value="1"/>
</dbReference>
<dbReference type="AlphaFoldDB" id="A0A5D4NS42"/>